<dbReference type="GeneID" id="42179130"/>
<reference evidence="3 4" key="2">
    <citation type="submission" date="2019-04" db="EMBL/GenBank/DDBJ databases">
        <authorList>
            <person name="Yang S."/>
            <person name="Wei W."/>
        </authorList>
    </citation>
    <scope>NUCLEOTIDE SEQUENCE [LARGE SCALE GENOMIC DNA]</scope>
    <source>
        <strain evidence="4">ZP60</strain>
    </source>
</reference>
<keyword evidence="1" id="KW-1133">Transmembrane helix</keyword>
<reference evidence="3 4" key="1">
    <citation type="submission" date="2019-04" db="EMBL/GenBank/DDBJ databases">
        <title>Complete genome sequence of Arthrobacter sp. ZXY-2 associated with effective atrazine degradation and salt adaptation.</title>
        <authorList>
            <person name="Zhao X."/>
        </authorList>
    </citation>
    <scope>NUCLEOTIDE SEQUENCE [LARGE SCALE GENOMIC DNA]</scope>
    <source>
        <strain evidence="4">ZP60</strain>
    </source>
</reference>
<dbReference type="OMA" id="PQWAYYL"/>
<dbReference type="InterPro" id="IPR058432">
    <property type="entry name" value="DUF8119"/>
</dbReference>
<organism evidence="3 4">
    <name type="scientific">Halomicrobium mukohataei</name>
    <dbReference type="NCBI Taxonomy" id="57705"/>
    <lineage>
        <taxon>Archaea</taxon>
        <taxon>Methanobacteriati</taxon>
        <taxon>Methanobacteriota</taxon>
        <taxon>Stenosarchaea group</taxon>
        <taxon>Halobacteria</taxon>
        <taxon>Halobacteriales</taxon>
        <taxon>Haloarculaceae</taxon>
        <taxon>Halomicrobium</taxon>
    </lineage>
</organism>
<dbReference type="RefSeq" id="WP_015762193.1">
    <property type="nucleotide sequence ID" value="NZ_CP039375.1"/>
</dbReference>
<evidence type="ECO:0000313" key="4">
    <source>
        <dbReference type="Proteomes" id="UP000297053"/>
    </source>
</evidence>
<gene>
    <name evidence="3" type="ORF">E5139_09300</name>
</gene>
<accession>A0A4D6KEY8</accession>
<dbReference type="EMBL" id="CP039375">
    <property type="protein sequence ID" value="QCD65815.1"/>
    <property type="molecule type" value="Genomic_DNA"/>
</dbReference>
<name>A0A4D6KEY8_9EURY</name>
<proteinExistence type="predicted"/>
<feature type="domain" description="DUF8119" evidence="2">
    <location>
        <begin position="1"/>
        <end position="70"/>
    </location>
</feature>
<protein>
    <recommendedName>
        <fullName evidence="2">DUF8119 domain-containing protein</fullName>
    </recommendedName>
</protein>
<dbReference type="AlphaFoldDB" id="A0A4D6KEY8"/>
<dbReference type="KEGG" id="halz:E5139_09300"/>
<sequence>MGVLETIGEHVREHRSGMLVDLAFAVIWVTVVTLLFDLLAGPQWAYYLTMGAGVLAYYGFFWSLAAARSEGEG</sequence>
<evidence type="ECO:0000313" key="3">
    <source>
        <dbReference type="EMBL" id="QCD65815.1"/>
    </source>
</evidence>
<evidence type="ECO:0000256" key="1">
    <source>
        <dbReference type="SAM" id="Phobius"/>
    </source>
</evidence>
<feature type="transmembrane region" description="Helical" evidence="1">
    <location>
        <begin position="19"/>
        <end position="38"/>
    </location>
</feature>
<evidence type="ECO:0000259" key="2">
    <source>
        <dbReference type="Pfam" id="PF26436"/>
    </source>
</evidence>
<dbReference type="Pfam" id="PF26436">
    <property type="entry name" value="DUF8119"/>
    <property type="match status" value="1"/>
</dbReference>
<feature type="transmembrane region" description="Helical" evidence="1">
    <location>
        <begin position="44"/>
        <end position="67"/>
    </location>
</feature>
<dbReference type="Proteomes" id="UP000297053">
    <property type="component" value="Chromosome"/>
</dbReference>
<keyword evidence="1" id="KW-0472">Membrane</keyword>
<keyword evidence="1" id="KW-0812">Transmembrane</keyword>